<dbReference type="EMBL" id="JAHRHJ020000004">
    <property type="protein sequence ID" value="KAH9317164.1"/>
    <property type="molecule type" value="Genomic_DNA"/>
</dbReference>
<comment type="caution">
    <text evidence="3">The sequence shown here is derived from an EMBL/GenBank/DDBJ whole genome shotgun (WGS) entry which is preliminary data.</text>
</comment>
<evidence type="ECO:0000259" key="1">
    <source>
        <dbReference type="PROSITE" id="PS51258"/>
    </source>
</evidence>
<dbReference type="OMA" id="MQWVESK"/>
<dbReference type="Gene3D" id="1.10.357.50">
    <property type="match status" value="1"/>
</dbReference>
<evidence type="ECO:0000313" key="4">
    <source>
        <dbReference type="Proteomes" id="UP000824469"/>
    </source>
</evidence>
<dbReference type="InterPro" id="IPR014772">
    <property type="entry name" value="Munc13_dom-2"/>
</dbReference>
<dbReference type="InterPro" id="IPR057984">
    <property type="entry name" value="PATROL1_C"/>
</dbReference>
<feature type="non-terminal residue" evidence="3">
    <location>
        <position position="1"/>
    </location>
</feature>
<evidence type="ECO:0008006" key="5">
    <source>
        <dbReference type="Google" id="ProtNLM"/>
    </source>
</evidence>
<dbReference type="AlphaFoldDB" id="A0AA38L9V7"/>
<dbReference type="InterPro" id="IPR014770">
    <property type="entry name" value="Munc13_1"/>
</dbReference>
<feature type="domain" description="MHD2" evidence="2">
    <location>
        <begin position="494"/>
        <end position="604"/>
    </location>
</feature>
<dbReference type="PANTHER" id="PTHR31280">
    <property type="entry name" value="PROTEIN UNC-13 HOMOLOG"/>
    <property type="match status" value="1"/>
</dbReference>
<dbReference type="Pfam" id="PF25761">
    <property type="entry name" value="TPR_PATROL1"/>
    <property type="match status" value="1"/>
</dbReference>
<organism evidence="3 4">
    <name type="scientific">Taxus chinensis</name>
    <name type="common">Chinese yew</name>
    <name type="synonym">Taxus wallichiana var. chinensis</name>
    <dbReference type="NCBI Taxonomy" id="29808"/>
    <lineage>
        <taxon>Eukaryota</taxon>
        <taxon>Viridiplantae</taxon>
        <taxon>Streptophyta</taxon>
        <taxon>Embryophyta</taxon>
        <taxon>Tracheophyta</taxon>
        <taxon>Spermatophyta</taxon>
        <taxon>Pinopsida</taxon>
        <taxon>Pinidae</taxon>
        <taxon>Conifers II</taxon>
        <taxon>Cupressales</taxon>
        <taxon>Taxaceae</taxon>
        <taxon>Taxus</taxon>
    </lineage>
</organism>
<name>A0AA38L9V7_TAXCH</name>
<dbReference type="PANTHER" id="PTHR31280:SF3">
    <property type="entry name" value="DNA TOPOISOMERASE 4 SUBUNIT B (DUF810)"/>
    <property type="match status" value="1"/>
</dbReference>
<reference evidence="3 4" key="1">
    <citation type="journal article" date="2021" name="Nat. Plants">
        <title>The Taxus genome provides insights into paclitaxel biosynthesis.</title>
        <authorList>
            <person name="Xiong X."/>
            <person name="Gou J."/>
            <person name="Liao Q."/>
            <person name="Li Y."/>
            <person name="Zhou Q."/>
            <person name="Bi G."/>
            <person name="Li C."/>
            <person name="Du R."/>
            <person name="Wang X."/>
            <person name="Sun T."/>
            <person name="Guo L."/>
            <person name="Liang H."/>
            <person name="Lu P."/>
            <person name="Wu Y."/>
            <person name="Zhang Z."/>
            <person name="Ro D.K."/>
            <person name="Shang Y."/>
            <person name="Huang S."/>
            <person name="Yan J."/>
        </authorList>
    </citation>
    <scope>NUCLEOTIDE SEQUENCE [LARGE SCALE GENOMIC DNA]</scope>
    <source>
        <strain evidence="3">Ta-2019</strain>
    </source>
</reference>
<feature type="domain" description="MHD1" evidence="1">
    <location>
        <begin position="212"/>
        <end position="344"/>
    </location>
</feature>
<gene>
    <name evidence="3" type="ORF">KI387_018933</name>
</gene>
<evidence type="ECO:0000313" key="3">
    <source>
        <dbReference type="EMBL" id="KAH9317164.1"/>
    </source>
</evidence>
<dbReference type="PROSITE" id="PS51258">
    <property type="entry name" value="MHD1"/>
    <property type="match status" value="1"/>
</dbReference>
<dbReference type="InterPro" id="IPR008528">
    <property type="entry name" value="unc-13_homologue"/>
</dbReference>
<proteinExistence type="predicted"/>
<dbReference type="PROSITE" id="PS51259">
    <property type="entry name" value="MHD2"/>
    <property type="match status" value="1"/>
</dbReference>
<protein>
    <recommendedName>
        <fullName evidence="5">MHD1 domain-containing protein</fullName>
    </recommendedName>
</protein>
<feature type="non-terminal residue" evidence="3">
    <location>
        <position position="657"/>
    </location>
</feature>
<accession>A0AA38L9V7</accession>
<evidence type="ECO:0000259" key="2">
    <source>
        <dbReference type="PROSITE" id="PS51259"/>
    </source>
</evidence>
<sequence length="657" mass="73834">FVMTGESSLLQHAILQMKNIASYGQRSAQERNYMQSLCCLIESSDGYREQTFVESVLLPIKKWSDKRLRDFHLMSSKESSNLEEIVTAAMLSGRLIADECEKIEVVRTTSVAEMALAAKQIEDYILSSTDAAYKRALGAANAKYGIGHEHPLRVLAEDVKNIAQRDSTVFSPVLSRWNSQSSAISASLLHSLYGRELKPFLDGVSSLSEDVKSVFPAADILEQYLIELVYSVHEEDEVNGCYKQGMAPYQVEAISAPLLTRWVNIQLGRIMEWVERAIQQERWDPLSSQLRHGASIVEVFRIVEETTDQVFNFNLPMRFSQLKGLANGLDSAFQLYCKNVISQLVDKGNLLPPAPILTRHKKDSAINAFAKKKVADTRGQDEWHSSQIIDLSTSKLCVRLNSLHYMLIQLNVLEDNIKDRWVQARPRRRSIDEDIMSRSASDKLMDGYSTMFDGTRKDVNAAINKMCDFTGVKIIFWDMREPFINSLYRGSVSQARIESVIHVLDSVLGQLCDVIAGPLRDQVVIGLLQASLDGFVRVLLDGGPSRVFSQDDRIALEEDMQVLKDFFMAGGDGLPKGVVENAFTPAEQIVKLHSLPTETLIEKLMHESEHISTGTDPIRYGSRSSKDSDTLLRVLCHRSDKAASKFLKKQYRLPKSA</sequence>
<dbReference type="Proteomes" id="UP000824469">
    <property type="component" value="Unassembled WGS sequence"/>
</dbReference>
<keyword evidence="4" id="KW-1185">Reference proteome</keyword>